<sequence length="675" mass="74943">MSRPMSRRAEVLEDIAGWSTDDVVALLQKNEVDEACWKAVQKRQIDGDELLHLTEGKLALWKTDLTRPLIWSLWSFVEELKKSPEKYVEDRHYRPTPPPAPPPTPPLPSADEAAHQPVLAPSSPRELTKVEQQDVEALSDTGSWDTDFEDSVDDEPAESSGAEMPPIIRTTNPAFRNSLRIFQENDRIKMENDARGSSQSLNHIERDIKAPSESEPAPIIESTYANCGAADSESESTYANIGLAANSPAPVSTTKNTSKLHSNGEPQESLAEKLRKQLMLRGAATNSNGKPAVAPKPEALNKSFLHKSARIVNGHGNVQSRRSTFRLLSPLRFYVTHRMNRNFPGKVNPPPKSEPTDKSVNYLNHQNNNNNNSTENSLKNLPKPPVSIRGFDLVANLPTTRVVDESEDDEEEYEAFDEQIVEQHQRNSIIRADSGQSLSTGSGSARPSSVESVYLPPVSTGHEDEEVYEIYESITESPDENGRDYKSESNAKNSANPPPLPAKPPPNITTVQNNLNKAVSVSERSLDKKSATLPHAGSTTSLNNAARPLPPPPDKQSYYERPWFHNLTRDQANSLIERQCTTGNGTDGYFLMRPSTTNPNNPLTLVLWCRDRVYNVPVRRRLDNRYALGSSKPDEQSFASIDEIIPFYKREKLVLYTGGVQTGSTSLSDTPPKDN</sequence>
<keyword evidence="1 2" id="KW-0727">SH2 domain</keyword>
<feature type="region of interest" description="Disordered" evidence="3">
    <location>
        <begin position="341"/>
        <end position="384"/>
    </location>
</feature>
<name>A0A232FH11_9HYME</name>
<feature type="compositionally biased region" description="Low complexity" evidence="3">
    <location>
        <begin position="359"/>
        <end position="381"/>
    </location>
</feature>
<feature type="region of interest" description="Disordered" evidence="3">
    <location>
        <begin position="88"/>
        <end position="169"/>
    </location>
</feature>
<dbReference type="InterPro" id="IPR000980">
    <property type="entry name" value="SH2"/>
</dbReference>
<dbReference type="SMART" id="SM00252">
    <property type="entry name" value="SH2"/>
    <property type="match status" value="1"/>
</dbReference>
<feature type="compositionally biased region" description="Polar residues" evidence="3">
    <location>
        <begin position="249"/>
        <end position="266"/>
    </location>
</feature>
<protein>
    <recommendedName>
        <fullName evidence="4">SH2 domain-containing protein</fullName>
    </recommendedName>
</protein>
<feature type="compositionally biased region" description="Pro residues" evidence="3">
    <location>
        <begin position="496"/>
        <end position="507"/>
    </location>
</feature>
<feature type="compositionally biased region" description="Polar residues" evidence="3">
    <location>
        <begin position="434"/>
        <end position="451"/>
    </location>
</feature>
<feature type="compositionally biased region" description="Basic and acidic residues" evidence="3">
    <location>
        <begin position="480"/>
        <end position="489"/>
    </location>
</feature>
<dbReference type="GO" id="GO:0005737">
    <property type="term" value="C:cytoplasm"/>
    <property type="evidence" value="ECO:0007669"/>
    <property type="project" value="UniProtKB-ARBA"/>
</dbReference>
<proteinExistence type="predicted"/>
<feature type="compositionally biased region" description="Pro residues" evidence="3">
    <location>
        <begin position="95"/>
        <end position="108"/>
    </location>
</feature>
<dbReference type="STRING" id="543379.A0A232FH11"/>
<dbReference type="Pfam" id="PF00017">
    <property type="entry name" value="SH2"/>
    <property type="match status" value="1"/>
</dbReference>
<dbReference type="InterPro" id="IPR013761">
    <property type="entry name" value="SAM/pointed_sf"/>
</dbReference>
<comment type="caution">
    <text evidence="5">The sequence shown here is derived from an EMBL/GenBank/DDBJ whole genome shotgun (WGS) entry which is preliminary data.</text>
</comment>
<organism evidence="5 6">
    <name type="scientific">Trichomalopsis sarcophagae</name>
    <dbReference type="NCBI Taxonomy" id="543379"/>
    <lineage>
        <taxon>Eukaryota</taxon>
        <taxon>Metazoa</taxon>
        <taxon>Ecdysozoa</taxon>
        <taxon>Arthropoda</taxon>
        <taxon>Hexapoda</taxon>
        <taxon>Insecta</taxon>
        <taxon>Pterygota</taxon>
        <taxon>Neoptera</taxon>
        <taxon>Endopterygota</taxon>
        <taxon>Hymenoptera</taxon>
        <taxon>Apocrita</taxon>
        <taxon>Proctotrupomorpha</taxon>
        <taxon>Chalcidoidea</taxon>
        <taxon>Pteromalidae</taxon>
        <taxon>Pteromalinae</taxon>
        <taxon>Trichomalopsis</taxon>
    </lineage>
</organism>
<reference evidence="5 6" key="1">
    <citation type="journal article" date="2017" name="Curr. Biol.">
        <title>The Evolution of Venom by Co-option of Single-Copy Genes.</title>
        <authorList>
            <person name="Martinson E.O."/>
            <person name="Mrinalini"/>
            <person name="Kelkar Y.D."/>
            <person name="Chang C.H."/>
            <person name="Werren J.H."/>
        </authorList>
    </citation>
    <scope>NUCLEOTIDE SEQUENCE [LARGE SCALE GENOMIC DNA]</scope>
    <source>
        <strain evidence="5 6">Alberta</strain>
        <tissue evidence="5">Whole body</tissue>
    </source>
</reference>
<dbReference type="Gene3D" id="1.10.150.50">
    <property type="entry name" value="Transcription Factor, Ets-1"/>
    <property type="match status" value="1"/>
</dbReference>
<evidence type="ECO:0000256" key="1">
    <source>
        <dbReference type="ARBA" id="ARBA00022999"/>
    </source>
</evidence>
<feature type="region of interest" description="Disordered" evidence="3">
    <location>
        <begin position="431"/>
        <end position="550"/>
    </location>
</feature>
<gene>
    <name evidence="5" type="ORF">TSAR_012333</name>
</gene>
<dbReference type="Proteomes" id="UP000215335">
    <property type="component" value="Unassembled WGS sequence"/>
</dbReference>
<dbReference type="PANTHER" id="PTHR14098:SF14">
    <property type="entry name" value="SH2 DOMAIN-CONTAINING PROTEIN"/>
    <property type="match status" value="1"/>
</dbReference>
<feature type="compositionally biased region" description="Polar residues" evidence="3">
    <location>
        <begin position="508"/>
        <end position="523"/>
    </location>
</feature>
<dbReference type="AlphaFoldDB" id="A0A232FH11"/>
<dbReference type="InterPro" id="IPR036860">
    <property type="entry name" value="SH2_dom_sf"/>
</dbReference>
<dbReference type="Gene3D" id="3.30.505.10">
    <property type="entry name" value="SH2 domain"/>
    <property type="match status" value="1"/>
</dbReference>
<evidence type="ECO:0000313" key="5">
    <source>
        <dbReference type="EMBL" id="OXU29748.1"/>
    </source>
</evidence>
<evidence type="ECO:0000256" key="2">
    <source>
        <dbReference type="PROSITE-ProRule" id="PRU00191"/>
    </source>
</evidence>
<keyword evidence="6" id="KW-1185">Reference proteome</keyword>
<dbReference type="InterPro" id="IPR051751">
    <property type="entry name" value="Immunoreceptor_sig_adapters"/>
</dbReference>
<dbReference type="SUPFAM" id="SSF47769">
    <property type="entry name" value="SAM/Pointed domain"/>
    <property type="match status" value="1"/>
</dbReference>
<evidence type="ECO:0000259" key="4">
    <source>
        <dbReference type="PROSITE" id="PS50001"/>
    </source>
</evidence>
<dbReference type="GO" id="GO:0035556">
    <property type="term" value="P:intracellular signal transduction"/>
    <property type="evidence" value="ECO:0007669"/>
    <property type="project" value="TreeGrafter"/>
</dbReference>
<dbReference type="GO" id="GO:0007169">
    <property type="term" value="P:cell surface receptor protein tyrosine kinase signaling pathway"/>
    <property type="evidence" value="ECO:0007669"/>
    <property type="project" value="TreeGrafter"/>
</dbReference>
<dbReference type="PANTHER" id="PTHR14098">
    <property type="entry name" value="SH2 DOMAIN CONTAINING PROTEIN"/>
    <property type="match status" value="1"/>
</dbReference>
<dbReference type="OrthoDB" id="10044490at2759"/>
<dbReference type="EMBL" id="NNAY01000245">
    <property type="protein sequence ID" value="OXU29748.1"/>
    <property type="molecule type" value="Genomic_DNA"/>
</dbReference>
<feature type="compositionally biased region" description="Acidic residues" evidence="3">
    <location>
        <begin position="146"/>
        <end position="157"/>
    </location>
</feature>
<evidence type="ECO:0000256" key="3">
    <source>
        <dbReference type="SAM" id="MobiDB-lite"/>
    </source>
</evidence>
<dbReference type="PROSITE" id="PS50001">
    <property type="entry name" value="SH2"/>
    <property type="match status" value="1"/>
</dbReference>
<feature type="region of interest" description="Disordered" evidence="3">
    <location>
        <begin position="248"/>
        <end position="267"/>
    </location>
</feature>
<accession>A0A232FH11</accession>
<feature type="domain" description="SH2" evidence="4">
    <location>
        <begin position="558"/>
        <end position="671"/>
    </location>
</feature>
<evidence type="ECO:0000313" key="6">
    <source>
        <dbReference type="Proteomes" id="UP000215335"/>
    </source>
</evidence>
<dbReference type="SUPFAM" id="SSF55550">
    <property type="entry name" value="SH2 domain"/>
    <property type="match status" value="1"/>
</dbReference>